<name>A0A1V9Y796_9STRA</name>
<accession>A0A1V9Y796</accession>
<feature type="domain" description="AB hydrolase-1" evidence="1">
    <location>
        <begin position="66"/>
        <end position="298"/>
    </location>
</feature>
<comment type="caution">
    <text evidence="2">The sequence shown here is derived from an EMBL/GenBank/DDBJ whole genome shotgun (WGS) entry which is preliminary data.</text>
</comment>
<keyword evidence="2" id="KW-0645">Protease</keyword>
<keyword evidence="3" id="KW-1185">Reference proteome</keyword>
<evidence type="ECO:0000259" key="1">
    <source>
        <dbReference type="Pfam" id="PF00561"/>
    </source>
</evidence>
<keyword evidence="2" id="KW-0378">Hydrolase</keyword>
<dbReference type="Gene3D" id="3.40.50.1820">
    <property type="entry name" value="alpha/beta hydrolase"/>
    <property type="match status" value="1"/>
</dbReference>
<evidence type="ECO:0000313" key="3">
    <source>
        <dbReference type="Proteomes" id="UP000243217"/>
    </source>
</evidence>
<dbReference type="SUPFAM" id="SSF53474">
    <property type="entry name" value="alpha/beta-Hydrolases"/>
    <property type="match status" value="1"/>
</dbReference>
<dbReference type="InterPro" id="IPR050266">
    <property type="entry name" value="AB_hydrolase_sf"/>
</dbReference>
<dbReference type="GO" id="GO:0006508">
    <property type="term" value="P:proteolysis"/>
    <property type="evidence" value="ECO:0007669"/>
    <property type="project" value="UniProtKB-KW"/>
</dbReference>
<dbReference type="EMBL" id="JNBS01004944">
    <property type="protein sequence ID" value="OQR81605.1"/>
    <property type="molecule type" value="Genomic_DNA"/>
</dbReference>
<sequence length="321" mass="36289">MTDIFDYDACLRHHGHVRLPLFCVNGLILCRFKTLAWLAGFSEHYVQVDGIEWSYLDTCNGDKEMPIVVYLHGFSSVKNSMLRVARPVSYDFRVIIPDIPGHGNTKAPNVTSYRATEQATRLDAFLNKVIGTRKIHLIGCSMGGMIAGTYASMFPDRIDTVTLICPAGLSMPKRSELLQIFEDTGENYMRATTGDEFLRLHKYMFHAPRNIPRWLANVVANERAKQGETLEQLMSDILLDFQSLDDKIDRIQSPCHVIWGDDDKILSNSSIELIRKAIPEHKLTVNLVPNAGHCVHQEKHAEVATLVLEYLHQVITISVPE</sequence>
<dbReference type="InterPro" id="IPR029058">
    <property type="entry name" value="AB_hydrolase_fold"/>
</dbReference>
<dbReference type="PRINTS" id="PR00412">
    <property type="entry name" value="EPOXHYDRLASE"/>
</dbReference>
<dbReference type="STRING" id="74557.A0A1V9Y796"/>
<dbReference type="AlphaFoldDB" id="A0A1V9Y796"/>
<dbReference type="PRINTS" id="PR00111">
    <property type="entry name" value="ABHYDROLASE"/>
</dbReference>
<dbReference type="GO" id="GO:0016020">
    <property type="term" value="C:membrane"/>
    <property type="evidence" value="ECO:0007669"/>
    <property type="project" value="TreeGrafter"/>
</dbReference>
<dbReference type="Proteomes" id="UP000243217">
    <property type="component" value="Unassembled WGS sequence"/>
</dbReference>
<dbReference type="PANTHER" id="PTHR43798:SF33">
    <property type="entry name" value="HYDROLASE, PUTATIVE (AFU_ORTHOLOGUE AFUA_2G14860)-RELATED"/>
    <property type="match status" value="1"/>
</dbReference>
<evidence type="ECO:0000313" key="2">
    <source>
        <dbReference type="EMBL" id="OQR81605.1"/>
    </source>
</evidence>
<organism evidence="2 3">
    <name type="scientific">Thraustotheca clavata</name>
    <dbReference type="NCBI Taxonomy" id="74557"/>
    <lineage>
        <taxon>Eukaryota</taxon>
        <taxon>Sar</taxon>
        <taxon>Stramenopiles</taxon>
        <taxon>Oomycota</taxon>
        <taxon>Saprolegniomycetes</taxon>
        <taxon>Saprolegniales</taxon>
        <taxon>Achlyaceae</taxon>
        <taxon>Thraustotheca</taxon>
    </lineage>
</organism>
<reference evidence="2 3" key="1">
    <citation type="journal article" date="2014" name="Genome Biol. Evol.">
        <title>The secreted proteins of Achlya hypogyna and Thraustotheca clavata identify the ancestral oomycete secretome and reveal gene acquisitions by horizontal gene transfer.</title>
        <authorList>
            <person name="Misner I."/>
            <person name="Blouin N."/>
            <person name="Leonard G."/>
            <person name="Richards T.A."/>
            <person name="Lane C.E."/>
        </authorList>
    </citation>
    <scope>NUCLEOTIDE SEQUENCE [LARGE SCALE GENOMIC DNA]</scope>
    <source>
        <strain evidence="2 3">ATCC 34112</strain>
    </source>
</reference>
<dbReference type="OrthoDB" id="6431331at2759"/>
<dbReference type="GO" id="GO:0008233">
    <property type="term" value="F:peptidase activity"/>
    <property type="evidence" value="ECO:0007669"/>
    <property type="project" value="UniProtKB-KW"/>
</dbReference>
<dbReference type="InterPro" id="IPR000639">
    <property type="entry name" value="Epox_hydrolase-like"/>
</dbReference>
<dbReference type="PANTHER" id="PTHR43798">
    <property type="entry name" value="MONOACYLGLYCEROL LIPASE"/>
    <property type="match status" value="1"/>
</dbReference>
<dbReference type="InterPro" id="IPR000073">
    <property type="entry name" value="AB_hydrolase_1"/>
</dbReference>
<protein>
    <submittedName>
        <fullName evidence="2">Serine protease family S33</fullName>
    </submittedName>
</protein>
<dbReference type="Pfam" id="PF00561">
    <property type="entry name" value="Abhydrolase_1"/>
    <property type="match status" value="1"/>
</dbReference>
<gene>
    <name evidence="2" type="ORF">THRCLA_11578</name>
</gene>
<proteinExistence type="predicted"/>